<dbReference type="InterPro" id="IPR012910">
    <property type="entry name" value="Plug_dom"/>
</dbReference>
<dbReference type="NCBIfam" id="TIGR04057">
    <property type="entry name" value="SusC_RagA_signa"/>
    <property type="match status" value="1"/>
</dbReference>
<evidence type="ECO:0000256" key="1">
    <source>
        <dbReference type="ARBA" id="ARBA00004571"/>
    </source>
</evidence>
<dbReference type="InterPro" id="IPR008969">
    <property type="entry name" value="CarboxyPept-like_regulatory"/>
</dbReference>
<feature type="chain" id="PRO_5018659457" evidence="10">
    <location>
        <begin position="23"/>
        <end position="1085"/>
    </location>
</feature>
<dbReference type="SUPFAM" id="SSF56935">
    <property type="entry name" value="Porins"/>
    <property type="match status" value="1"/>
</dbReference>
<evidence type="ECO:0000256" key="3">
    <source>
        <dbReference type="ARBA" id="ARBA00022452"/>
    </source>
</evidence>
<reference evidence="13 14" key="1">
    <citation type="submission" date="2018-12" db="EMBL/GenBank/DDBJ databases">
        <authorList>
            <person name="Feng G."/>
            <person name="Zhu H."/>
        </authorList>
    </citation>
    <scope>NUCLEOTIDE SEQUENCE [LARGE SCALE GENOMIC DNA]</scope>
    <source>
        <strain evidence="13 14">KCTC 12533</strain>
    </source>
</reference>
<comment type="subcellular location">
    <subcellularLocation>
        <location evidence="1 8">Cell outer membrane</location>
        <topology evidence="1 8">Multi-pass membrane protein</topology>
    </subcellularLocation>
</comment>
<evidence type="ECO:0000313" key="14">
    <source>
        <dbReference type="Proteomes" id="UP000273500"/>
    </source>
</evidence>
<dbReference type="SUPFAM" id="SSF49464">
    <property type="entry name" value="Carboxypeptidase regulatory domain-like"/>
    <property type="match status" value="1"/>
</dbReference>
<proteinExistence type="inferred from homology"/>
<evidence type="ECO:0000256" key="9">
    <source>
        <dbReference type="RuleBase" id="RU003357"/>
    </source>
</evidence>
<dbReference type="PROSITE" id="PS52016">
    <property type="entry name" value="TONB_DEPENDENT_REC_3"/>
    <property type="match status" value="1"/>
</dbReference>
<dbReference type="Pfam" id="PF13715">
    <property type="entry name" value="CarbopepD_reg_2"/>
    <property type="match status" value="1"/>
</dbReference>
<evidence type="ECO:0000259" key="11">
    <source>
        <dbReference type="Pfam" id="PF00593"/>
    </source>
</evidence>
<dbReference type="Pfam" id="PF00593">
    <property type="entry name" value="TonB_dep_Rec_b-barrel"/>
    <property type="match status" value="1"/>
</dbReference>
<dbReference type="GO" id="GO:0009279">
    <property type="term" value="C:cell outer membrane"/>
    <property type="evidence" value="ECO:0007669"/>
    <property type="project" value="UniProtKB-SubCell"/>
</dbReference>
<keyword evidence="3 8" id="KW-1134">Transmembrane beta strand</keyword>
<evidence type="ECO:0000313" key="13">
    <source>
        <dbReference type="EMBL" id="RSK47678.1"/>
    </source>
</evidence>
<protein>
    <submittedName>
        <fullName evidence="13">SusC/RagA family TonB-linked outer membrane protein</fullName>
    </submittedName>
</protein>
<feature type="domain" description="TonB-dependent receptor-like beta-barrel" evidence="11">
    <location>
        <begin position="445"/>
        <end position="898"/>
    </location>
</feature>
<sequence>MKHHYLLGAPLLALSVIGHSQAQTRTITGRVLDATTKEGLPGVSVIVKGSTIGTATNAEGQYSLSIPASAATLVVKQLGFTIQEISIGSSAVLDVALAVNTEELSEVIVTAAGIQREKRALGYAVSEIKNEQVVQKSEPDVLRTLQGKIPGVNITSASGVPGSSTRITIRGNSSLQRNNQPLFIVDGIPFNNDQLNSDSPLVRGAGYSNRAADLDPNNIESMNVLKGGAAAALYGSRGANGVIVITTKTGSKKRAQKGVKVDYSSAFSLEKIANLPQYQNSYGSGSNFAYGTTNGSWGPRFGTIAPVQHPLATLPELQTAFPEYVDQTYEYKAYPNNVKDFFDTGRLFENSVTLTGTTDNATFTSVVSRADQQGMIPESNFIRNSISAGGSSQFNKLRIGGSVTYTNSNQQGPQLGANNAIGNASAFARILFQPRNIDLMGLPSTNPLTRGSVYGWLTGQADNPLWSVKNNRYTSQVDRVVSNVSLGYDINSWLSLSYVGGVNTYTEARRTTIRPGSVGAGGVGNILEDNIRNTELEQTLLLTADRNLNEDISLRAVVGHNINQRQFESTSFSGNKITVFGIDNISNTQEIFTNGADYSKRRLFGVLGDVTLGYKDWAYLNLTGRNDWSSTLPTSNRSFFYPSAGVSFVFTDAFDLKYNWLNLGKVRASISRTGNDADPYSLATRYIINPSYGNNAGSTDFPFRADGVSFLTPGASFAGTIGNPNLTPEFTTSAEVGLDLGFLKDRVALEATYYNRHTTNQISPIQIPTATGFSQYLTNFGEVSNKGVELGLTLIPVQTENFNWNSYTTFAHNLNLIEALAPGLDQLPLNAPAFAGGPQAIHFAPKDGKKYQYGLIYGSVAARDENGNLLINPKTGALVESTEFKVIGNPNPKFQMGFTNSFRWKWITLNTVVDYRYGGDLYSTTIQSLIGRGVTKDTEDRERLVLIKGVLADPANLQQPQRNSDGSTIPNNRAISVNDLYFQSAGGSIALNSPDEYSIFDATTVRLREITLGFAVPTKWVEKAKIGGLTISLSGRNLYWYSPNLPKYTNFDPETSSFSNSNAQGFEYTNAPTARRYGVNLRVTF</sequence>
<organism evidence="13 14">
    <name type="scientific">Hymenobacter rigui</name>
    <dbReference type="NCBI Taxonomy" id="334424"/>
    <lineage>
        <taxon>Bacteria</taxon>
        <taxon>Pseudomonadati</taxon>
        <taxon>Bacteroidota</taxon>
        <taxon>Cytophagia</taxon>
        <taxon>Cytophagales</taxon>
        <taxon>Hymenobacteraceae</taxon>
        <taxon>Hymenobacter</taxon>
    </lineage>
</organism>
<keyword evidence="2 8" id="KW-0813">Transport</keyword>
<accession>A0A3R9PWH5</accession>
<dbReference type="EMBL" id="RWIT01000007">
    <property type="protein sequence ID" value="RSK47678.1"/>
    <property type="molecule type" value="Genomic_DNA"/>
</dbReference>
<dbReference type="InterPro" id="IPR036942">
    <property type="entry name" value="Beta-barrel_TonB_sf"/>
</dbReference>
<comment type="similarity">
    <text evidence="8 9">Belongs to the TonB-dependent receptor family.</text>
</comment>
<dbReference type="OrthoDB" id="9768177at2"/>
<evidence type="ECO:0000256" key="6">
    <source>
        <dbReference type="ARBA" id="ARBA00023136"/>
    </source>
</evidence>
<keyword evidence="5 9" id="KW-0798">TonB box</keyword>
<evidence type="ECO:0000256" key="8">
    <source>
        <dbReference type="PROSITE-ProRule" id="PRU01360"/>
    </source>
</evidence>
<keyword evidence="6 8" id="KW-0472">Membrane</keyword>
<dbReference type="Proteomes" id="UP000273500">
    <property type="component" value="Unassembled WGS sequence"/>
</dbReference>
<evidence type="ECO:0000259" key="12">
    <source>
        <dbReference type="Pfam" id="PF07715"/>
    </source>
</evidence>
<comment type="caution">
    <text evidence="13">The sequence shown here is derived from an EMBL/GenBank/DDBJ whole genome shotgun (WGS) entry which is preliminary data.</text>
</comment>
<dbReference type="InterPro" id="IPR023997">
    <property type="entry name" value="TonB-dep_OMP_SusC/RagA_CS"/>
</dbReference>
<evidence type="ECO:0000256" key="7">
    <source>
        <dbReference type="ARBA" id="ARBA00023237"/>
    </source>
</evidence>
<dbReference type="InterPro" id="IPR023996">
    <property type="entry name" value="TonB-dep_OMP_SusC/RagA"/>
</dbReference>
<dbReference type="InterPro" id="IPR037066">
    <property type="entry name" value="Plug_dom_sf"/>
</dbReference>
<dbReference type="Pfam" id="PF07715">
    <property type="entry name" value="Plug"/>
    <property type="match status" value="1"/>
</dbReference>
<dbReference type="InterPro" id="IPR000531">
    <property type="entry name" value="Beta-barrel_TonB"/>
</dbReference>
<keyword evidence="7 8" id="KW-0998">Cell outer membrane</keyword>
<dbReference type="Gene3D" id="2.40.170.20">
    <property type="entry name" value="TonB-dependent receptor, beta-barrel domain"/>
    <property type="match status" value="1"/>
</dbReference>
<evidence type="ECO:0000256" key="2">
    <source>
        <dbReference type="ARBA" id="ARBA00022448"/>
    </source>
</evidence>
<dbReference type="NCBIfam" id="TIGR04056">
    <property type="entry name" value="OMP_RagA_SusC"/>
    <property type="match status" value="1"/>
</dbReference>
<dbReference type="AlphaFoldDB" id="A0A3R9PWH5"/>
<keyword evidence="14" id="KW-1185">Reference proteome</keyword>
<keyword evidence="4 8" id="KW-0812">Transmembrane</keyword>
<dbReference type="InterPro" id="IPR039426">
    <property type="entry name" value="TonB-dep_rcpt-like"/>
</dbReference>
<feature type="signal peptide" evidence="10">
    <location>
        <begin position="1"/>
        <end position="22"/>
    </location>
</feature>
<dbReference type="Gene3D" id="2.60.40.1120">
    <property type="entry name" value="Carboxypeptidase-like, regulatory domain"/>
    <property type="match status" value="1"/>
</dbReference>
<dbReference type="RefSeq" id="WP_125420889.1">
    <property type="nucleotide sequence ID" value="NZ_RWIT01000007.1"/>
</dbReference>
<gene>
    <name evidence="13" type="ORF">EI291_13820</name>
</gene>
<evidence type="ECO:0000256" key="10">
    <source>
        <dbReference type="SAM" id="SignalP"/>
    </source>
</evidence>
<name>A0A3R9PWH5_9BACT</name>
<evidence type="ECO:0000256" key="5">
    <source>
        <dbReference type="ARBA" id="ARBA00023077"/>
    </source>
</evidence>
<keyword evidence="10" id="KW-0732">Signal</keyword>
<feature type="domain" description="TonB-dependent receptor plug" evidence="12">
    <location>
        <begin position="118"/>
        <end position="242"/>
    </location>
</feature>
<evidence type="ECO:0000256" key="4">
    <source>
        <dbReference type="ARBA" id="ARBA00022692"/>
    </source>
</evidence>
<dbReference type="Gene3D" id="2.170.130.10">
    <property type="entry name" value="TonB-dependent receptor, plug domain"/>
    <property type="match status" value="1"/>
</dbReference>